<evidence type="ECO:0000256" key="6">
    <source>
        <dbReference type="ARBA" id="ARBA00023163"/>
    </source>
</evidence>
<comment type="similarity">
    <text evidence="2">Belongs to the ETT1 family.</text>
</comment>
<protein>
    <recommendedName>
        <fullName evidence="3">Enhancer of translation termination 1</fullName>
    </recommendedName>
</protein>
<keyword evidence="7" id="KW-0539">Nucleus</keyword>
<sequence>MAKRPQGLHKAALAKKKQKLSKEDTGSSAASTPKAETSPSEPENALEFDADIDPNDELASLYAMFDSVVNPRSAQQQQLSDGKLYSMIIHTCDNILRMHSKKNEKNDQKEEDEEEEKEKEKETKEENGEVDPIDLLPEVLPDKFHNIYARALLNMGKLMQEEQEEDDEDEDEFDDDEDDEDAEDAEDVDEDAKDNEDTSSSVEKKEKALHDTPADFFEAALERVATGLETHPTSSDLLFTRSRANVAKVADHLKRDTLEVFGNLDSHLFDPINFALKDFEAAEEAAEKKAAADAATYSDFELGAIETLLEIGDHIGVSLPLALSLLEDQEEEDGEKKKKHKHKSKKNKKKNIKITKKDLQSLSSIEEQYLTWSKDRYETMLKGLENPAPKVVDKKGKGKSKATAESGVLTQTLAHKAHRGLGKYYTAKASPHLDEYEEIVIELPENEKDVDAAVLQRLEVVRAQAKELMEQAVSHFVAAEPADATESENDWENEWRGDVFALAAEAQISLANLLAEEEEQEKLYKEAVRRLRWAQRLGSGDFSEQIRDLLP</sequence>
<feature type="compositionally biased region" description="Basic and acidic residues" evidence="9">
    <location>
        <begin position="118"/>
        <end position="127"/>
    </location>
</feature>
<accession>A0A5E8C322</accession>
<dbReference type="PANTHER" id="PTHR28290">
    <property type="entry name" value="ENHANCER OF TRANSLATION TERMINATION 1"/>
    <property type="match status" value="1"/>
</dbReference>
<feature type="region of interest" description="Disordered" evidence="9">
    <location>
        <begin position="97"/>
        <end position="136"/>
    </location>
</feature>
<feature type="compositionally biased region" description="Acidic residues" evidence="9">
    <location>
        <begin position="44"/>
        <end position="53"/>
    </location>
</feature>
<evidence type="ECO:0000256" key="5">
    <source>
        <dbReference type="ARBA" id="ARBA00023015"/>
    </source>
</evidence>
<dbReference type="Pfam" id="PF12753">
    <property type="entry name" value="Nro1"/>
    <property type="match status" value="2"/>
</dbReference>
<evidence type="ECO:0000256" key="3">
    <source>
        <dbReference type="ARBA" id="ARBA00017359"/>
    </source>
</evidence>
<name>A0A5E8C322_9ASCO</name>
<evidence type="ECO:0000256" key="1">
    <source>
        <dbReference type="ARBA" id="ARBA00004123"/>
    </source>
</evidence>
<dbReference type="Proteomes" id="UP000398389">
    <property type="component" value="Unassembled WGS sequence"/>
</dbReference>
<evidence type="ECO:0000256" key="9">
    <source>
        <dbReference type="SAM" id="MobiDB-lite"/>
    </source>
</evidence>
<reference evidence="10 11" key="1">
    <citation type="submission" date="2019-09" db="EMBL/GenBank/DDBJ databases">
        <authorList>
            <person name="Brejova B."/>
        </authorList>
    </citation>
    <scope>NUCLEOTIDE SEQUENCE [LARGE SCALE GENOMIC DNA]</scope>
</reference>
<evidence type="ECO:0000256" key="4">
    <source>
        <dbReference type="ARBA" id="ARBA00022845"/>
    </source>
</evidence>
<dbReference type="GeneID" id="43583830"/>
<feature type="compositionally biased region" description="Basic residues" evidence="9">
    <location>
        <begin position="1"/>
        <end position="19"/>
    </location>
</feature>
<keyword evidence="5" id="KW-0805">Transcription regulation</keyword>
<dbReference type="GO" id="GO:0006417">
    <property type="term" value="P:regulation of translation"/>
    <property type="evidence" value="ECO:0007669"/>
    <property type="project" value="UniProtKB-KW"/>
</dbReference>
<dbReference type="PANTHER" id="PTHR28290:SF1">
    <property type="entry name" value="ENHANCER OF TRANSLATION TERMINATION 1"/>
    <property type="match status" value="1"/>
</dbReference>
<keyword evidence="4" id="KW-0810">Translation regulation</keyword>
<proteinExistence type="inferred from homology"/>
<organism evidence="10 11">
    <name type="scientific">Magnusiomyces paraingens</name>
    <dbReference type="NCBI Taxonomy" id="2606893"/>
    <lineage>
        <taxon>Eukaryota</taxon>
        <taxon>Fungi</taxon>
        <taxon>Dikarya</taxon>
        <taxon>Ascomycota</taxon>
        <taxon>Saccharomycotina</taxon>
        <taxon>Dipodascomycetes</taxon>
        <taxon>Dipodascales</taxon>
        <taxon>Dipodascaceae</taxon>
        <taxon>Magnusiomyces</taxon>
    </lineage>
</organism>
<feature type="coiled-coil region" evidence="8">
    <location>
        <begin position="501"/>
        <end position="530"/>
    </location>
</feature>
<comment type="subcellular location">
    <subcellularLocation>
        <location evidence="1">Nucleus</location>
    </subcellularLocation>
</comment>
<dbReference type="InterPro" id="IPR024318">
    <property type="entry name" value="Nro1/ETT1"/>
</dbReference>
<keyword evidence="11" id="KW-1185">Reference proteome</keyword>
<dbReference type="GO" id="GO:0005634">
    <property type="term" value="C:nucleus"/>
    <property type="evidence" value="ECO:0007669"/>
    <property type="project" value="UniProtKB-SubCell"/>
</dbReference>
<evidence type="ECO:0000256" key="8">
    <source>
        <dbReference type="SAM" id="Coils"/>
    </source>
</evidence>
<dbReference type="EMBL" id="CABVLU010000004">
    <property type="protein sequence ID" value="VVT56371.1"/>
    <property type="molecule type" value="Genomic_DNA"/>
</dbReference>
<dbReference type="OrthoDB" id="5598057at2759"/>
<feature type="compositionally biased region" description="Polar residues" evidence="9">
    <location>
        <begin position="26"/>
        <end position="41"/>
    </location>
</feature>
<dbReference type="GO" id="GO:2000640">
    <property type="term" value="P:positive regulation of SREBP signaling pathway"/>
    <property type="evidence" value="ECO:0007669"/>
    <property type="project" value="TreeGrafter"/>
</dbReference>
<dbReference type="RefSeq" id="XP_031855621.1">
    <property type="nucleotide sequence ID" value="XM_031999730.1"/>
</dbReference>
<keyword evidence="8" id="KW-0175">Coiled coil</keyword>
<evidence type="ECO:0000313" key="10">
    <source>
        <dbReference type="EMBL" id="VVT56371.1"/>
    </source>
</evidence>
<keyword evidence="6" id="KW-0804">Transcription</keyword>
<evidence type="ECO:0000313" key="11">
    <source>
        <dbReference type="Proteomes" id="UP000398389"/>
    </source>
</evidence>
<evidence type="ECO:0000256" key="7">
    <source>
        <dbReference type="ARBA" id="ARBA00023242"/>
    </source>
</evidence>
<dbReference type="AlphaFoldDB" id="A0A5E8C322"/>
<feature type="compositionally biased region" description="Acidic residues" evidence="9">
    <location>
        <begin position="161"/>
        <end position="194"/>
    </location>
</feature>
<gene>
    <name evidence="10" type="ORF">SAPINGB_P005015</name>
</gene>
<evidence type="ECO:0000256" key="2">
    <source>
        <dbReference type="ARBA" id="ARBA00007273"/>
    </source>
</evidence>
<feature type="region of interest" description="Disordered" evidence="9">
    <location>
        <begin position="1"/>
        <end position="53"/>
    </location>
</feature>
<feature type="region of interest" description="Disordered" evidence="9">
    <location>
        <begin position="160"/>
        <end position="209"/>
    </location>
</feature>